<dbReference type="GO" id="GO:0005634">
    <property type="term" value="C:nucleus"/>
    <property type="evidence" value="ECO:0007669"/>
    <property type="project" value="InterPro"/>
</dbReference>
<evidence type="ECO:0000256" key="1">
    <source>
        <dbReference type="SAM" id="MobiDB-lite"/>
    </source>
</evidence>
<reference evidence="3 4" key="1">
    <citation type="submission" date="2023-12" db="EMBL/GenBank/DDBJ databases">
        <title>A high-quality genome assembly for Dillenia turbinata (Dilleniales).</title>
        <authorList>
            <person name="Chanderbali A."/>
        </authorList>
    </citation>
    <scope>NUCLEOTIDE SEQUENCE [LARGE SCALE GENOMIC DNA]</scope>
    <source>
        <strain evidence="3">LSX21</strain>
        <tissue evidence="3">Leaf</tissue>
    </source>
</reference>
<keyword evidence="2" id="KW-0812">Transmembrane</keyword>
<evidence type="ECO:0000256" key="2">
    <source>
        <dbReference type="SAM" id="Phobius"/>
    </source>
</evidence>
<sequence length="637" mass="72118">MDQSWRPRPIQEPRFGPDTNHSFHRPYFDSCNDYKNWGNHNLPETVHRNPNFAGDSVNVVNNGYHRFEHDRLGLNSGDFSGNDRTSKRFKVDDMGSGLAVNGNWQNQSGALSDDSERRLKLIRDHDNSFLDINLRASASGKYVEFDGSRNVGHNTVRYEMNQCFGSYDLEGAFVHSELHGISCETHEKREFWRDEHKHIPSRRDDYQSDMDQSYGGNRNGGFLHPLKEEFQQFRYGQTENSFRLPSQNYGSYGPNSVGHDQNTQETHAAYQTEGAYQNEQWVKRQYPGMEKDDINQQPHMSQNINSCENEFPSDNYCSHNIKQLQGKDSTQYSHRSHSQVLPGSTAMYVQPYALMRFQKLFRCQILIHSIFSLPFLLLPPPLPMSPQDPPLAVQRAPSPPKTSVTLFPVPTGSASGLSSYASISEGHSFIRPLLHSTTHAWALFGPKYAAFCCFGVGLLLLLLLLVSHSFHQTPVKHHLGHCQQFPLRNQSSDKPKAVDASQLFLQPHQATLPDHIVIILRGLPGPLFFTMHLCSLLFMMKFGFQSRSHALCDIEVYSNSLSGLLQAYNKEGKSVHWGDQVANTGFSIGARRKTTTYSLVIGPGAGYNLKSNPLPEDENPIASKNKGEPRRKSVFQE</sequence>
<dbReference type="Proteomes" id="UP001370490">
    <property type="component" value="Unassembled WGS sequence"/>
</dbReference>
<protein>
    <submittedName>
        <fullName evidence="3">Uncharacterized protein</fullName>
    </submittedName>
</protein>
<keyword evidence="4" id="KW-1185">Reference proteome</keyword>
<dbReference type="InterPro" id="IPR026314">
    <property type="entry name" value="YLP_motif_con_p1"/>
</dbReference>
<organism evidence="3 4">
    <name type="scientific">Dillenia turbinata</name>
    <dbReference type="NCBI Taxonomy" id="194707"/>
    <lineage>
        <taxon>Eukaryota</taxon>
        <taxon>Viridiplantae</taxon>
        <taxon>Streptophyta</taxon>
        <taxon>Embryophyta</taxon>
        <taxon>Tracheophyta</taxon>
        <taxon>Spermatophyta</taxon>
        <taxon>Magnoliopsida</taxon>
        <taxon>eudicotyledons</taxon>
        <taxon>Gunneridae</taxon>
        <taxon>Pentapetalae</taxon>
        <taxon>Dilleniales</taxon>
        <taxon>Dilleniaceae</taxon>
        <taxon>Dillenia</taxon>
    </lineage>
</organism>
<evidence type="ECO:0000313" key="3">
    <source>
        <dbReference type="EMBL" id="KAK6924968.1"/>
    </source>
</evidence>
<dbReference type="EMBL" id="JBAMMX010000016">
    <property type="protein sequence ID" value="KAK6924968.1"/>
    <property type="molecule type" value="Genomic_DNA"/>
</dbReference>
<dbReference type="AlphaFoldDB" id="A0AAN8UXT7"/>
<keyword evidence="2" id="KW-1133">Transmembrane helix</keyword>
<feature type="region of interest" description="Disordered" evidence="1">
    <location>
        <begin position="610"/>
        <end position="637"/>
    </location>
</feature>
<feature type="transmembrane region" description="Helical" evidence="2">
    <location>
        <begin position="448"/>
        <end position="466"/>
    </location>
</feature>
<comment type="caution">
    <text evidence="3">The sequence shown here is derived from an EMBL/GenBank/DDBJ whole genome shotgun (WGS) entry which is preliminary data.</text>
</comment>
<proteinExistence type="predicted"/>
<dbReference type="GO" id="GO:0032204">
    <property type="term" value="P:regulation of telomere maintenance"/>
    <property type="evidence" value="ECO:0007669"/>
    <property type="project" value="TreeGrafter"/>
</dbReference>
<feature type="region of interest" description="Disordered" evidence="1">
    <location>
        <begin position="1"/>
        <end position="22"/>
    </location>
</feature>
<keyword evidence="2" id="KW-0472">Membrane</keyword>
<evidence type="ECO:0000313" key="4">
    <source>
        <dbReference type="Proteomes" id="UP001370490"/>
    </source>
</evidence>
<dbReference type="PANTHER" id="PTHR13413:SF0">
    <property type="entry name" value="YLP MOTIF-CONTAINING PROTEIN 1"/>
    <property type="match status" value="1"/>
</dbReference>
<name>A0AAN8UXT7_9MAGN</name>
<dbReference type="PANTHER" id="PTHR13413">
    <property type="entry name" value="YLP MOTIF CONTAINING PROTEIN NUCLEAR PROTEIN ZAP"/>
    <property type="match status" value="1"/>
</dbReference>
<accession>A0AAN8UXT7</accession>
<gene>
    <name evidence="3" type="ORF">RJ641_009294</name>
</gene>